<dbReference type="GO" id="GO:0050545">
    <property type="term" value="F:sulfopyruvate decarboxylase activity"/>
    <property type="evidence" value="ECO:0007669"/>
    <property type="project" value="TreeGrafter"/>
</dbReference>
<organism evidence="8 9">
    <name type="scientific">Halanaerobium hydrogeniformans</name>
    <name type="common">Halanaerobium sp. (strain sapolanicus)</name>
    <dbReference type="NCBI Taxonomy" id="656519"/>
    <lineage>
        <taxon>Bacteria</taxon>
        <taxon>Bacillati</taxon>
        <taxon>Bacillota</taxon>
        <taxon>Clostridia</taxon>
        <taxon>Halanaerobiales</taxon>
        <taxon>Halanaerobiaceae</taxon>
        <taxon>Halanaerobium</taxon>
    </lineage>
</organism>
<dbReference type="SUPFAM" id="SSF142823">
    <property type="entry name" value="ComB-like"/>
    <property type="match status" value="1"/>
</dbReference>
<dbReference type="STRING" id="656519.Halsa_0133"/>
<keyword evidence="6" id="KW-0460">Magnesium</keyword>
<keyword evidence="9" id="KW-1185">Reference proteome</keyword>
<dbReference type="InterPro" id="IPR036702">
    <property type="entry name" value="ComB-like_sf"/>
</dbReference>
<dbReference type="GO" id="GO:0000287">
    <property type="term" value="F:magnesium ion binding"/>
    <property type="evidence" value="ECO:0007669"/>
    <property type="project" value="InterPro"/>
</dbReference>
<evidence type="ECO:0000313" key="8">
    <source>
        <dbReference type="EMBL" id="ADQ13623.1"/>
    </source>
</evidence>
<accession>E4RNF5</accession>
<dbReference type="OrthoDB" id="4913at2"/>
<dbReference type="EC" id="3.1.3.71" evidence="3"/>
<dbReference type="Proteomes" id="UP000007434">
    <property type="component" value="Chromosome"/>
</dbReference>
<dbReference type="PANTHER" id="PTHR37311:SF1">
    <property type="entry name" value="2-PHOSPHOSULFOLACTATE PHOSPHATASE-RELATED"/>
    <property type="match status" value="1"/>
</dbReference>
<dbReference type="KEGG" id="has:Halsa_0133"/>
<dbReference type="RefSeq" id="WP_013404729.1">
    <property type="nucleotide sequence ID" value="NC_014654.1"/>
</dbReference>
<dbReference type="PANTHER" id="PTHR37311">
    <property type="entry name" value="2-PHOSPHOSULFOLACTATE PHOSPHATASE-RELATED"/>
    <property type="match status" value="1"/>
</dbReference>
<protein>
    <recommendedName>
        <fullName evidence="4">Probable 2-phosphosulfolactate phosphatase</fullName>
        <ecNumber evidence="3">3.1.3.71</ecNumber>
    </recommendedName>
</protein>
<evidence type="ECO:0000256" key="5">
    <source>
        <dbReference type="ARBA" id="ARBA00022801"/>
    </source>
</evidence>
<dbReference type="InterPro" id="IPR005238">
    <property type="entry name" value="ComB-like"/>
</dbReference>
<dbReference type="Gene3D" id="3.90.1560.10">
    <property type="entry name" value="ComB-like"/>
    <property type="match status" value="1"/>
</dbReference>
<dbReference type="GO" id="GO:0050532">
    <property type="term" value="F:2-phosphosulfolactate phosphatase activity"/>
    <property type="evidence" value="ECO:0007669"/>
    <property type="project" value="UniProtKB-EC"/>
</dbReference>
<sequence>MKIDIYQFIEGAKKAEGLAVIIDVFRAFSTSAYLLANGAQAIYTVSEVDTARNLAKQLENNVLVGERNGIKLPGFDYGNSPYLVSSQNFKEKNIILTTSAGTKGIINADQAEEIITGSFVNVSAVADYINQKNFKKISLVAMGVNAEKTAEEDMALAHYLKNKLEGKENLNQKQLREKLYSPAGDKFFNSNTQSDMPEEDFNYCLNIDRFDFVIKAEKFDNDIYRLKKVEL</sequence>
<comment type="similarity">
    <text evidence="2">Belongs to the ComB family.</text>
</comment>
<reference evidence="8 9" key="2">
    <citation type="journal article" date="2011" name="J. Bacteriol.">
        <title>Complete Genome Sequence of the Haloalkaliphilic, Hydrogen Producing Halanaerobium hydrogenoformans.</title>
        <authorList>
            <person name="Brown S.D."/>
            <person name="Begemann M.B."/>
            <person name="Mormile M.R."/>
            <person name="Wall J.D."/>
            <person name="Han C.S."/>
            <person name="Goodwin L.A."/>
            <person name="Pitluck S."/>
            <person name="Land M.L."/>
            <person name="Hauser L.J."/>
            <person name="Elias D.A."/>
        </authorList>
    </citation>
    <scope>NUCLEOTIDE SEQUENCE [LARGE SCALE GENOMIC DNA]</scope>
    <source>
        <strain evidence="9">sapolanicus</strain>
    </source>
</reference>
<dbReference type="HOGENOM" id="CLU_070028_1_0_9"/>
<evidence type="ECO:0000313" key="9">
    <source>
        <dbReference type="Proteomes" id="UP000007434"/>
    </source>
</evidence>
<reference evidence="8 9" key="1">
    <citation type="submission" date="2010-11" db="EMBL/GenBank/DDBJ databases">
        <title>Complete sequence of Halanaerobium sp. sapolanicus.</title>
        <authorList>
            <consortium name="US DOE Joint Genome Institute"/>
            <person name="Lucas S."/>
            <person name="Copeland A."/>
            <person name="Lapidus A."/>
            <person name="Cheng J.-F."/>
            <person name="Bruce D."/>
            <person name="Goodwin L."/>
            <person name="Pitluck S."/>
            <person name="Davenport K."/>
            <person name="Detter J.C."/>
            <person name="Han C."/>
            <person name="Tapia R."/>
            <person name="Land M."/>
            <person name="Hauser L."/>
            <person name="Jeffries C."/>
            <person name="Kyrpides N."/>
            <person name="Ivanova N."/>
            <person name="Mikhailova N."/>
            <person name="Begemann M.B."/>
            <person name="Mormile M.R."/>
            <person name="Wall J.D."/>
            <person name="Elias D.A."/>
            <person name="Woyke T."/>
        </authorList>
    </citation>
    <scope>NUCLEOTIDE SEQUENCE [LARGE SCALE GENOMIC DNA]</scope>
    <source>
        <strain evidence="9">sapolanicus</strain>
    </source>
</reference>
<dbReference type="EMBL" id="CP002304">
    <property type="protein sequence ID" value="ADQ13623.1"/>
    <property type="molecule type" value="Genomic_DNA"/>
</dbReference>
<comment type="cofactor">
    <cofactor evidence="1">
        <name>Mg(2+)</name>
        <dbReference type="ChEBI" id="CHEBI:18420"/>
    </cofactor>
</comment>
<keyword evidence="5" id="KW-0378">Hydrolase</keyword>
<evidence type="ECO:0000256" key="7">
    <source>
        <dbReference type="ARBA" id="ARBA00033711"/>
    </source>
</evidence>
<gene>
    <name evidence="8" type="ordered locus">Halsa_0133</name>
</gene>
<name>E4RNF5_HALHG</name>
<proteinExistence type="inferred from homology"/>
<dbReference type="AlphaFoldDB" id="E4RNF5"/>
<evidence type="ECO:0000256" key="4">
    <source>
        <dbReference type="ARBA" id="ARBA00021948"/>
    </source>
</evidence>
<dbReference type="eggNOG" id="COG2045">
    <property type="taxonomic scope" value="Bacteria"/>
</dbReference>
<dbReference type="Pfam" id="PF04029">
    <property type="entry name" value="2-ph_phosp"/>
    <property type="match status" value="1"/>
</dbReference>
<evidence type="ECO:0000256" key="6">
    <source>
        <dbReference type="ARBA" id="ARBA00022842"/>
    </source>
</evidence>
<evidence type="ECO:0000256" key="1">
    <source>
        <dbReference type="ARBA" id="ARBA00001946"/>
    </source>
</evidence>
<evidence type="ECO:0000256" key="2">
    <source>
        <dbReference type="ARBA" id="ARBA00009997"/>
    </source>
</evidence>
<comment type="catalytic activity">
    <reaction evidence="7">
        <text>(2R)-O-phospho-3-sulfolactate + H2O = (2R)-3-sulfolactate + phosphate</text>
        <dbReference type="Rhea" id="RHEA:23416"/>
        <dbReference type="ChEBI" id="CHEBI:15377"/>
        <dbReference type="ChEBI" id="CHEBI:15597"/>
        <dbReference type="ChEBI" id="CHEBI:43474"/>
        <dbReference type="ChEBI" id="CHEBI:58738"/>
        <dbReference type="EC" id="3.1.3.71"/>
    </reaction>
</comment>
<evidence type="ECO:0000256" key="3">
    <source>
        <dbReference type="ARBA" id="ARBA00012953"/>
    </source>
</evidence>